<gene>
    <name evidence="1" type="ORF">FR932_10220</name>
</gene>
<dbReference type="Proteomes" id="UP000327424">
    <property type="component" value="Chromosome"/>
</dbReference>
<organism evidence="1 2">
    <name type="scientific">Moritella marina ATCC 15381</name>
    <dbReference type="NCBI Taxonomy" id="1202962"/>
    <lineage>
        <taxon>Bacteria</taxon>
        <taxon>Pseudomonadati</taxon>
        <taxon>Pseudomonadota</taxon>
        <taxon>Gammaproteobacteria</taxon>
        <taxon>Alteromonadales</taxon>
        <taxon>Moritellaceae</taxon>
        <taxon>Moritella</taxon>
    </lineage>
</organism>
<proteinExistence type="predicted"/>
<keyword evidence="2" id="KW-1185">Reference proteome</keyword>
<accession>A0A5J6WL83</accession>
<evidence type="ECO:0000313" key="2">
    <source>
        <dbReference type="Proteomes" id="UP000327424"/>
    </source>
</evidence>
<name>A0A5J6WL83_MORMI</name>
<sequence length="127" mass="14392">MTYLVNRKKSAAFSAAIFLFALQLPQTLHSKEQLRIKPNDIKREAKEMNILCQNVGNSIHLVIINQDDNYHTINLTSKTSNQFTTSIDKNSQVNLSLSKEQFPIKIITSSSNKTTVFMIDKDCKISS</sequence>
<protein>
    <submittedName>
        <fullName evidence="1">Uncharacterized protein</fullName>
    </submittedName>
</protein>
<reference evidence="1 2" key="1">
    <citation type="submission" date="2019-09" db="EMBL/GenBank/DDBJ databases">
        <title>Hybrid Assembly of the complete Genome of the Deep-Sea Bacterium Moritella marina from long Nanopore and Illumina reads.</title>
        <authorList>
            <person name="Magin S."/>
            <person name="Georgoulis A."/>
            <person name="Papadimitriou K."/>
            <person name="Iliakis G."/>
            <person name="Vorgias C.E."/>
        </authorList>
    </citation>
    <scope>NUCLEOTIDE SEQUENCE [LARGE SCALE GENOMIC DNA]</scope>
    <source>
        <strain evidence="1 2">MP-1</strain>
    </source>
</reference>
<dbReference type="EMBL" id="CP044399">
    <property type="protein sequence ID" value="QFI38194.1"/>
    <property type="molecule type" value="Genomic_DNA"/>
</dbReference>
<dbReference type="RefSeq" id="WP_019440516.1">
    <property type="nucleotide sequence ID" value="NZ_ALOE01000009.1"/>
</dbReference>
<evidence type="ECO:0000313" key="1">
    <source>
        <dbReference type="EMBL" id="QFI38194.1"/>
    </source>
</evidence>
<dbReference type="AlphaFoldDB" id="A0A5J6WL83"/>
<dbReference type="KEGG" id="mmaa:FR932_10220"/>